<accession>A0ACC1TAW1</accession>
<evidence type="ECO:0000313" key="2">
    <source>
        <dbReference type="Proteomes" id="UP001148662"/>
    </source>
</evidence>
<sequence length="524" mass="56357">MSNVVGTVMVVRGGDRLWQPMYYYQDQPSISAASLTPLGEAQEVDLGALLRSIYLDDSSPSFIHGFSGNASLYNSAQVTIRADATDTSGGLFESAVALGQGLWPPTAAENFQIANGSIIVSPLGGYQYTMVTPVDPSLDFTINGVLDCVNFWNRAQQLIATPPFLNANEQIQQLVPQLESFIPEGVFDYEFPVQDVGSIFDYINVQTIHNGTFAANFPPSLFEQVRSLNDFVASTVFTDTSPSGIGNAGGRSILYDITSALLGMSSPTNVVRMYIDVVDFEPFLSLMNITGMFEGGNLQPSLGDIPVFILHFPADVTLICFRALQLVDYASALVFELRNTSSSQYTVRVNFKNGTSDDTFHTLPVIFDEWNGSGGRDVPLATLTELMTSDGLDGWSPWCTACGSQAVVSGCILANLTGALTSTQSSSSSLPSSSSAVSVPEQDTASSSHSRISPVGAGFLGAGLTIVALSALFGFLLFLGVFSYGGVKKWRRFSNTSFRRDRKMRGDELELRSEANSVVGLKMP</sequence>
<keyword evidence="2" id="KW-1185">Reference proteome</keyword>
<name>A0ACC1TAW1_9APHY</name>
<comment type="caution">
    <text evidence="1">The sequence shown here is derived from an EMBL/GenBank/DDBJ whole genome shotgun (WGS) entry which is preliminary data.</text>
</comment>
<dbReference type="Proteomes" id="UP001148662">
    <property type="component" value="Unassembled WGS sequence"/>
</dbReference>
<organism evidence="1 2">
    <name type="scientific">Phlebia brevispora</name>
    <dbReference type="NCBI Taxonomy" id="194682"/>
    <lineage>
        <taxon>Eukaryota</taxon>
        <taxon>Fungi</taxon>
        <taxon>Dikarya</taxon>
        <taxon>Basidiomycota</taxon>
        <taxon>Agaricomycotina</taxon>
        <taxon>Agaricomycetes</taxon>
        <taxon>Polyporales</taxon>
        <taxon>Meruliaceae</taxon>
        <taxon>Phlebia</taxon>
    </lineage>
</organism>
<dbReference type="EMBL" id="JANHOG010000197">
    <property type="protein sequence ID" value="KAJ3556951.1"/>
    <property type="molecule type" value="Genomic_DNA"/>
</dbReference>
<protein>
    <submittedName>
        <fullName evidence="1">Uncharacterized protein</fullName>
    </submittedName>
</protein>
<gene>
    <name evidence="1" type="ORF">NM688_g1744</name>
</gene>
<reference evidence="1" key="1">
    <citation type="submission" date="2022-07" db="EMBL/GenBank/DDBJ databases">
        <title>Genome Sequence of Phlebia brevispora.</title>
        <authorList>
            <person name="Buettner E."/>
        </authorList>
    </citation>
    <scope>NUCLEOTIDE SEQUENCE</scope>
    <source>
        <strain evidence="1">MPL23</strain>
    </source>
</reference>
<proteinExistence type="predicted"/>
<evidence type="ECO:0000313" key="1">
    <source>
        <dbReference type="EMBL" id="KAJ3556951.1"/>
    </source>
</evidence>